<dbReference type="EMBL" id="CP108085">
    <property type="protein sequence ID" value="WUP76734.1"/>
    <property type="molecule type" value="Genomic_DNA"/>
</dbReference>
<accession>A0ABZ1SW37</accession>
<proteinExistence type="predicted"/>
<evidence type="ECO:0000256" key="1">
    <source>
        <dbReference type="SAM" id="Phobius"/>
    </source>
</evidence>
<feature type="transmembrane region" description="Helical" evidence="1">
    <location>
        <begin position="73"/>
        <end position="93"/>
    </location>
</feature>
<keyword evidence="3" id="KW-1185">Reference proteome</keyword>
<dbReference type="Proteomes" id="UP001432011">
    <property type="component" value="Chromosome"/>
</dbReference>
<keyword evidence="1" id="KW-0812">Transmembrane</keyword>
<protein>
    <recommendedName>
        <fullName evidence="4">DUF4386 family protein</fullName>
    </recommendedName>
</protein>
<feature type="transmembrane region" description="Helical" evidence="1">
    <location>
        <begin position="153"/>
        <end position="175"/>
    </location>
</feature>
<keyword evidence="1" id="KW-0472">Membrane</keyword>
<organism evidence="2 3">
    <name type="scientific">Microbispora hainanensis</name>
    <dbReference type="NCBI Taxonomy" id="568844"/>
    <lineage>
        <taxon>Bacteria</taxon>
        <taxon>Bacillati</taxon>
        <taxon>Actinomycetota</taxon>
        <taxon>Actinomycetes</taxon>
        <taxon>Streptosporangiales</taxon>
        <taxon>Streptosporangiaceae</taxon>
        <taxon>Microbispora</taxon>
    </lineage>
</organism>
<feature type="transmembrane region" description="Helical" evidence="1">
    <location>
        <begin position="204"/>
        <end position="223"/>
    </location>
</feature>
<feature type="transmembrane region" description="Helical" evidence="1">
    <location>
        <begin position="23"/>
        <end position="45"/>
    </location>
</feature>
<evidence type="ECO:0000313" key="3">
    <source>
        <dbReference type="Proteomes" id="UP001432011"/>
    </source>
</evidence>
<gene>
    <name evidence="2" type="ORF">OG913_06865</name>
</gene>
<dbReference type="RefSeq" id="WP_142646972.1">
    <property type="nucleotide sequence ID" value="NZ_CP108085.1"/>
</dbReference>
<evidence type="ECO:0000313" key="2">
    <source>
        <dbReference type="EMBL" id="WUP76734.1"/>
    </source>
</evidence>
<reference evidence="2" key="1">
    <citation type="submission" date="2022-10" db="EMBL/GenBank/DDBJ databases">
        <title>The complete genomes of actinobacterial strains from the NBC collection.</title>
        <authorList>
            <person name="Joergensen T.S."/>
            <person name="Alvarez Arevalo M."/>
            <person name="Sterndorff E.B."/>
            <person name="Faurdal D."/>
            <person name="Vuksanovic O."/>
            <person name="Mourched A.-S."/>
            <person name="Charusanti P."/>
            <person name="Shaw S."/>
            <person name="Blin K."/>
            <person name="Weber T."/>
        </authorList>
    </citation>
    <scope>NUCLEOTIDE SEQUENCE</scope>
    <source>
        <strain evidence="2">NBC_00254</strain>
    </source>
</reference>
<evidence type="ECO:0008006" key="4">
    <source>
        <dbReference type="Google" id="ProtNLM"/>
    </source>
</evidence>
<keyword evidence="1" id="KW-1133">Transmembrane helix</keyword>
<sequence>MQPDTDARAAATPRKPPRDVRGFWRVLLAVVAPLPMLGMGLNYLFSSVDGGESFEATVAAYAAHEQAAGVLRWFALPFLVGLIPATFAVAWVARRGAPRLTTAGALLALLGDLAGFPLIRGGDDLAYLTVTRHFDVATMARIQNALEDDPVQLVASLLFIVGIVVGLLLLGLALWRSGAAPAWMGVLLAAGGFTHPFMPGHTASGIGLLVTAVGFAGASVALLRMRDDEFDLPPVRPGTRARPSNL</sequence>
<name>A0ABZ1SW37_9ACTN</name>